<keyword evidence="2" id="KW-1185">Reference proteome</keyword>
<organism evidence="1 2">
    <name type="scientific">Dankookia rubra</name>
    <dbReference type="NCBI Taxonomy" id="1442381"/>
    <lineage>
        <taxon>Bacteria</taxon>
        <taxon>Pseudomonadati</taxon>
        <taxon>Pseudomonadota</taxon>
        <taxon>Alphaproteobacteria</taxon>
        <taxon>Acetobacterales</taxon>
        <taxon>Roseomonadaceae</taxon>
        <taxon>Dankookia</taxon>
    </lineage>
</organism>
<sequence>MQQRFVVHYIVDWGDMPRERFFSDLTVAEEFARAITTDGTTAYPNVATIIRRCKDGDYGVWEDDQRFPMLHVSRGRRAEWSSVNPGVFSGKAMSDASAIFSAT</sequence>
<dbReference type="RefSeq" id="WP_133292682.1">
    <property type="nucleotide sequence ID" value="NZ_SMSJ01000116.1"/>
</dbReference>
<gene>
    <name evidence="1" type="ORF">E2C06_32280</name>
</gene>
<reference evidence="1 2" key="1">
    <citation type="journal article" date="2016" name="J. Microbiol.">
        <title>Dankookia rubra gen. nov., sp. nov., an alphaproteobacterium isolated from sediment of a shallow stream.</title>
        <authorList>
            <person name="Kim W.H."/>
            <person name="Kim D.H."/>
            <person name="Kang K."/>
            <person name="Ahn T.Y."/>
        </authorList>
    </citation>
    <scope>NUCLEOTIDE SEQUENCE [LARGE SCALE GENOMIC DNA]</scope>
    <source>
        <strain evidence="1 2">JCM30602</strain>
    </source>
</reference>
<protein>
    <submittedName>
        <fullName evidence="1">Uncharacterized protein</fullName>
    </submittedName>
</protein>
<evidence type="ECO:0000313" key="2">
    <source>
        <dbReference type="Proteomes" id="UP000295096"/>
    </source>
</evidence>
<evidence type="ECO:0000313" key="1">
    <source>
        <dbReference type="EMBL" id="TDH58496.1"/>
    </source>
</evidence>
<accession>A0A4R5Q731</accession>
<name>A0A4R5Q731_9PROT</name>
<proteinExistence type="predicted"/>
<dbReference type="EMBL" id="SMSJ01000116">
    <property type="protein sequence ID" value="TDH58496.1"/>
    <property type="molecule type" value="Genomic_DNA"/>
</dbReference>
<comment type="caution">
    <text evidence="1">The sequence shown here is derived from an EMBL/GenBank/DDBJ whole genome shotgun (WGS) entry which is preliminary data.</text>
</comment>
<dbReference type="AlphaFoldDB" id="A0A4R5Q731"/>
<dbReference type="Proteomes" id="UP000295096">
    <property type="component" value="Unassembled WGS sequence"/>
</dbReference>